<evidence type="ECO:0000313" key="3">
    <source>
        <dbReference type="Proteomes" id="UP001341840"/>
    </source>
</evidence>
<evidence type="ECO:0000313" key="2">
    <source>
        <dbReference type="EMBL" id="MED6139910.1"/>
    </source>
</evidence>
<protein>
    <submittedName>
        <fullName evidence="2">Uncharacterized protein</fullName>
    </submittedName>
</protein>
<feature type="compositionally biased region" description="Basic and acidic residues" evidence="1">
    <location>
        <begin position="110"/>
        <end position="124"/>
    </location>
</feature>
<sequence>MLIIYFHETQFGKNSRDPKAQPPWITYWIGNTLWDRMKQKKCNVVVSKSDSRLICKSALLLMSKSGLVKTGKMRAEKERLQKKNPKNTASSESEWESKSETESEESNSEESYKDSDSEETRSEELVQTNRRPKPNLAQEEKRSKKKG</sequence>
<comment type="caution">
    <text evidence="2">The sequence shown here is derived from an EMBL/GenBank/DDBJ whole genome shotgun (WGS) entry which is preliminary data.</text>
</comment>
<gene>
    <name evidence="2" type="ORF">PIB30_088376</name>
</gene>
<name>A0ABU6SV23_9FABA</name>
<evidence type="ECO:0000256" key="1">
    <source>
        <dbReference type="SAM" id="MobiDB-lite"/>
    </source>
</evidence>
<feature type="region of interest" description="Disordered" evidence="1">
    <location>
        <begin position="66"/>
        <end position="147"/>
    </location>
</feature>
<accession>A0ABU6SV23</accession>
<reference evidence="2 3" key="1">
    <citation type="journal article" date="2023" name="Plants (Basel)">
        <title>Bridging the Gap: Combining Genomics and Transcriptomics Approaches to Understand Stylosanthes scabra, an Orphan Legume from the Brazilian Caatinga.</title>
        <authorList>
            <person name="Ferreira-Neto J.R.C."/>
            <person name="da Silva M.D."/>
            <person name="Binneck E."/>
            <person name="de Melo N.F."/>
            <person name="da Silva R.H."/>
            <person name="de Melo A.L.T.M."/>
            <person name="Pandolfi V."/>
            <person name="Bustamante F.O."/>
            <person name="Brasileiro-Vidal A.C."/>
            <person name="Benko-Iseppon A.M."/>
        </authorList>
    </citation>
    <scope>NUCLEOTIDE SEQUENCE [LARGE SCALE GENOMIC DNA]</scope>
    <source>
        <tissue evidence="2">Leaves</tissue>
    </source>
</reference>
<keyword evidence="3" id="KW-1185">Reference proteome</keyword>
<feature type="compositionally biased region" description="Basic and acidic residues" evidence="1">
    <location>
        <begin position="138"/>
        <end position="147"/>
    </location>
</feature>
<organism evidence="2 3">
    <name type="scientific">Stylosanthes scabra</name>
    <dbReference type="NCBI Taxonomy" id="79078"/>
    <lineage>
        <taxon>Eukaryota</taxon>
        <taxon>Viridiplantae</taxon>
        <taxon>Streptophyta</taxon>
        <taxon>Embryophyta</taxon>
        <taxon>Tracheophyta</taxon>
        <taxon>Spermatophyta</taxon>
        <taxon>Magnoliopsida</taxon>
        <taxon>eudicotyledons</taxon>
        <taxon>Gunneridae</taxon>
        <taxon>Pentapetalae</taxon>
        <taxon>rosids</taxon>
        <taxon>fabids</taxon>
        <taxon>Fabales</taxon>
        <taxon>Fabaceae</taxon>
        <taxon>Papilionoideae</taxon>
        <taxon>50 kb inversion clade</taxon>
        <taxon>dalbergioids sensu lato</taxon>
        <taxon>Dalbergieae</taxon>
        <taxon>Pterocarpus clade</taxon>
        <taxon>Stylosanthes</taxon>
    </lineage>
</organism>
<dbReference type="Proteomes" id="UP001341840">
    <property type="component" value="Unassembled WGS sequence"/>
</dbReference>
<proteinExistence type="predicted"/>
<dbReference type="EMBL" id="JASCZI010062015">
    <property type="protein sequence ID" value="MED6139910.1"/>
    <property type="molecule type" value="Genomic_DNA"/>
</dbReference>